<proteinExistence type="predicted"/>
<dbReference type="EMBL" id="SGPM01000016">
    <property type="protein sequence ID" value="THH32725.1"/>
    <property type="molecule type" value="Genomic_DNA"/>
</dbReference>
<evidence type="ECO:0000313" key="2">
    <source>
        <dbReference type="Proteomes" id="UP000308730"/>
    </source>
</evidence>
<dbReference type="Proteomes" id="UP000308730">
    <property type="component" value="Unassembled WGS sequence"/>
</dbReference>
<organism evidence="1 2">
    <name type="scientific">Antrodiella citrinella</name>
    <dbReference type="NCBI Taxonomy" id="2447956"/>
    <lineage>
        <taxon>Eukaryota</taxon>
        <taxon>Fungi</taxon>
        <taxon>Dikarya</taxon>
        <taxon>Basidiomycota</taxon>
        <taxon>Agaricomycotina</taxon>
        <taxon>Agaricomycetes</taxon>
        <taxon>Polyporales</taxon>
        <taxon>Steccherinaceae</taxon>
        <taxon>Antrodiella</taxon>
    </lineage>
</organism>
<reference evidence="1 2" key="1">
    <citation type="submission" date="2019-02" db="EMBL/GenBank/DDBJ databases">
        <title>Genome sequencing of the rare red list fungi Antrodiella citrinella (Flaviporus citrinellus).</title>
        <authorList>
            <person name="Buettner E."/>
            <person name="Kellner H."/>
        </authorList>
    </citation>
    <scope>NUCLEOTIDE SEQUENCE [LARGE SCALE GENOMIC DNA]</scope>
    <source>
        <strain evidence="1 2">DSM 108506</strain>
    </source>
</reference>
<comment type="caution">
    <text evidence="1">The sequence shown here is derived from an EMBL/GenBank/DDBJ whole genome shotgun (WGS) entry which is preliminary data.</text>
</comment>
<sequence>MSAAFGAKVIIMPKWNTEEAMKLIKLENIQTAGGYEDRFDYDVVTY</sequence>
<keyword evidence="2" id="KW-1185">Reference proteome</keyword>
<gene>
    <name evidence="1" type="ORF">EUX98_g1474</name>
</gene>
<name>A0A4S4N2X8_9APHY</name>
<protein>
    <submittedName>
        <fullName evidence="1">Uncharacterized protein</fullName>
    </submittedName>
</protein>
<dbReference type="OrthoDB" id="10253115at2759"/>
<accession>A0A4S4N2X8</accession>
<dbReference type="AlphaFoldDB" id="A0A4S4N2X8"/>
<evidence type="ECO:0000313" key="1">
    <source>
        <dbReference type="EMBL" id="THH32725.1"/>
    </source>
</evidence>